<keyword evidence="2" id="KW-1185">Reference proteome</keyword>
<protein>
    <submittedName>
        <fullName evidence="1">Uncharacterized protein</fullName>
    </submittedName>
</protein>
<dbReference type="Proteomes" id="UP000485058">
    <property type="component" value="Unassembled WGS sequence"/>
</dbReference>
<reference evidence="1 2" key="1">
    <citation type="submission" date="2020-02" db="EMBL/GenBank/DDBJ databases">
        <title>Draft genome sequence of Haematococcus lacustris strain NIES-144.</title>
        <authorList>
            <person name="Morimoto D."/>
            <person name="Nakagawa S."/>
            <person name="Yoshida T."/>
            <person name="Sawayama S."/>
        </authorList>
    </citation>
    <scope>NUCLEOTIDE SEQUENCE [LARGE SCALE GENOMIC DNA]</scope>
    <source>
        <strain evidence="1 2">NIES-144</strain>
    </source>
</reference>
<dbReference type="AlphaFoldDB" id="A0A699ZAW8"/>
<evidence type="ECO:0000313" key="2">
    <source>
        <dbReference type="Proteomes" id="UP000485058"/>
    </source>
</evidence>
<comment type="caution">
    <text evidence="1">The sequence shown here is derived from an EMBL/GenBank/DDBJ whole genome shotgun (WGS) entry which is preliminary data.</text>
</comment>
<organism evidence="1 2">
    <name type="scientific">Haematococcus lacustris</name>
    <name type="common">Green alga</name>
    <name type="synonym">Haematococcus pluvialis</name>
    <dbReference type="NCBI Taxonomy" id="44745"/>
    <lineage>
        <taxon>Eukaryota</taxon>
        <taxon>Viridiplantae</taxon>
        <taxon>Chlorophyta</taxon>
        <taxon>core chlorophytes</taxon>
        <taxon>Chlorophyceae</taxon>
        <taxon>CS clade</taxon>
        <taxon>Chlamydomonadales</taxon>
        <taxon>Haematococcaceae</taxon>
        <taxon>Haematococcus</taxon>
    </lineage>
</organism>
<accession>A0A699ZAW8</accession>
<sequence length="113" mass="11662">MEASLGPMLPGQPNAGALQEVSAAQLIVAKLCRDAAGCAAAQELQAMQAARPWQLPPALRDLMPQLLVPGRPPGVPLLLQPPAALMLAGCVGKSRCRELEAVVAVVLAGQVPR</sequence>
<proteinExistence type="predicted"/>
<evidence type="ECO:0000313" key="1">
    <source>
        <dbReference type="EMBL" id="GFH19301.1"/>
    </source>
</evidence>
<name>A0A699ZAW8_HAELA</name>
<gene>
    <name evidence="1" type="ORF">HaLaN_16229</name>
</gene>
<dbReference type="EMBL" id="BLLF01001440">
    <property type="protein sequence ID" value="GFH19301.1"/>
    <property type="molecule type" value="Genomic_DNA"/>
</dbReference>